<dbReference type="HOGENOM" id="CLU_095322_0_1_6"/>
<dbReference type="InterPro" id="IPR045865">
    <property type="entry name" value="ACT-like_dom_sf"/>
</dbReference>
<dbReference type="Gene3D" id="3.30.70.260">
    <property type="match status" value="2"/>
</dbReference>
<comment type="subcellular location">
    <subcellularLocation>
        <location evidence="1">Cytoplasm</location>
    </subcellularLocation>
</comment>
<dbReference type="InterPro" id="IPR002912">
    <property type="entry name" value="ACT_dom"/>
</dbReference>
<feature type="domain" description="ACT" evidence="2">
    <location>
        <begin position="103"/>
        <end position="185"/>
    </location>
</feature>
<dbReference type="PANTHER" id="PTHR34875:SF5">
    <property type="entry name" value="GLYCINE CLEAVAGE SYSTEM TRANSCRIPTIONAL REPRESSOR"/>
    <property type="match status" value="1"/>
</dbReference>
<organism evidence="3 4">
    <name type="scientific">Alcanivorax borkumensis (strain ATCC 700651 / DSM 11573 / NCIMB 13689 / SK2)</name>
    <dbReference type="NCBI Taxonomy" id="393595"/>
    <lineage>
        <taxon>Bacteria</taxon>
        <taxon>Pseudomonadati</taxon>
        <taxon>Pseudomonadota</taxon>
        <taxon>Gammaproteobacteria</taxon>
        <taxon>Oceanospirillales</taxon>
        <taxon>Alcanivoracaceae</taxon>
        <taxon>Alcanivorax</taxon>
    </lineage>
</organism>
<dbReference type="AlphaFoldDB" id="Q0VRH5"/>
<keyword evidence="1" id="KW-0963">Cytoplasm</keyword>
<reference evidence="3 4" key="1">
    <citation type="journal article" date="2006" name="Nat. Biotechnol.">
        <title>Genome sequence of the ubiquitous hydrocarbon-degrading marine bacterium Alcanivorax borkumensis.</title>
        <authorList>
            <person name="Schneiker S."/>
            <person name="Martins dos Santos V.A.P."/>
            <person name="Bartels D."/>
            <person name="Bekel T."/>
            <person name="Brecht M."/>
            <person name="Buhrmester J."/>
            <person name="Chernikova T.N."/>
            <person name="Denaro R."/>
            <person name="Ferrer M."/>
            <person name="Gertler C."/>
            <person name="Goesmann A."/>
            <person name="Golyshina O.V."/>
            <person name="Kaminski F."/>
            <person name="Khachane A.N."/>
            <person name="Lang S."/>
            <person name="Linke B."/>
            <person name="McHardy A.C."/>
            <person name="Meyer F."/>
            <person name="Nechitaylo T."/>
            <person name="Puehler A."/>
            <person name="Regenhardt D."/>
            <person name="Rupp O."/>
            <person name="Sabirova J.S."/>
            <person name="Selbitschka W."/>
            <person name="Yakimov M.M."/>
            <person name="Timmis K.N."/>
            <person name="Vorhoelter F.-J."/>
            <person name="Weidner S."/>
            <person name="Kaiser O."/>
            <person name="Golyshin P.N."/>
        </authorList>
    </citation>
    <scope>NUCLEOTIDE SEQUENCE [LARGE SCALE GENOMIC DNA]</scope>
    <source>
        <strain evidence="4">ATCC 700651 / DSM 11573 / NCIMB 13689 / SK2</strain>
    </source>
</reference>
<keyword evidence="1" id="KW-0678">Repressor</keyword>
<dbReference type="Pfam" id="PF13740">
    <property type="entry name" value="ACT_6"/>
    <property type="match status" value="1"/>
</dbReference>
<evidence type="ECO:0000313" key="3">
    <source>
        <dbReference type="EMBL" id="CAL16223.1"/>
    </source>
</evidence>
<dbReference type="PANTHER" id="PTHR34875">
    <property type="entry name" value="UPF0237 PROTEIN MJ1558"/>
    <property type="match status" value="1"/>
</dbReference>
<evidence type="ECO:0000256" key="1">
    <source>
        <dbReference type="PIRNR" id="PIRNR028103"/>
    </source>
</evidence>
<evidence type="ECO:0000259" key="2">
    <source>
        <dbReference type="PROSITE" id="PS51671"/>
    </source>
</evidence>
<dbReference type="InterPro" id="IPR050990">
    <property type="entry name" value="UPF0237/GcvR_regulator"/>
</dbReference>
<dbReference type="GO" id="GO:0006355">
    <property type="term" value="P:regulation of DNA-templated transcription"/>
    <property type="evidence" value="ECO:0007669"/>
    <property type="project" value="UniProtKB-UniRule"/>
</dbReference>
<name>Q0VRH5_ALCBS</name>
<dbReference type="CDD" id="cd04893">
    <property type="entry name" value="ACT_GcvR_1"/>
    <property type="match status" value="1"/>
</dbReference>
<dbReference type="GO" id="GO:0005737">
    <property type="term" value="C:cytoplasm"/>
    <property type="evidence" value="ECO:0007669"/>
    <property type="project" value="UniProtKB-SubCell"/>
</dbReference>
<dbReference type="STRING" id="393595.ABO_0775"/>
<keyword evidence="1" id="KW-0804">Transcription</keyword>
<proteinExistence type="predicted"/>
<keyword evidence="4" id="KW-1185">Reference proteome</keyword>
<accession>Q0VRH5</accession>
<gene>
    <name evidence="3" type="ordered locus">ABO_0775</name>
</gene>
<dbReference type="Proteomes" id="UP000008871">
    <property type="component" value="Chromosome"/>
</dbReference>
<dbReference type="EMBL" id="AM286690">
    <property type="protein sequence ID" value="CAL16223.1"/>
    <property type="molecule type" value="Genomic_DNA"/>
</dbReference>
<protein>
    <recommendedName>
        <fullName evidence="1">Glycine cleavage system transcriptional repressor</fullName>
    </recommendedName>
</protein>
<sequence>MTALAKRRTTMDQLIVISALGTDRPGIVQALSKAVLEYDGNIMDSRMTVLGGEFAVLMLVAGNAATLDSLEAGQQQLADQLNLRITLKRTRAPEASSAALPYEVEVVAMDNPGIVHEIAHFFSGRNINIDDLHTGTYAAPHTGTRMFSLHLTLSMNAEHSVAQLRDAFLDFCEARNLDATMTPKR</sequence>
<dbReference type="CDD" id="cd04869">
    <property type="entry name" value="ACT_GcvR_2"/>
    <property type="match status" value="1"/>
</dbReference>
<dbReference type="eggNOG" id="COG2716">
    <property type="taxonomic scope" value="Bacteria"/>
</dbReference>
<dbReference type="SUPFAM" id="SSF55021">
    <property type="entry name" value="ACT-like"/>
    <property type="match status" value="2"/>
</dbReference>
<dbReference type="InterPro" id="IPR016867">
    <property type="entry name" value="GcvR"/>
</dbReference>
<evidence type="ECO:0000313" key="4">
    <source>
        <dbReference type="Proteomes" id="UP000008871"/>
    </source>
</evidence>
<dbReference type="KEGG" id="abo:ABO_0775"/>
<dbReference type="PROSITE" id="PS51671">
    <property type="entry name" value="ACT"/>
    <property type="match status" value="1"/>
</dbReference>
<dbReference type="PIRSF" id="PIRSF028103">
    <property type="entry name" value="GcvR"/>
    <property type="match status" value="1"/>
</dbReference>